<feature type="transmembrane region" description="Helical" evidence="7">
    <location>
        <begin position="221"/>
        <end position="243"/>
    </location>
</feature>
<gene>
    <name evidence="9" type="ORF">EVG20_g7146</name>
</gene>
<dbReference type="InterPro" id="IPR022764">
    <property type="entry name" value="Peptidase_S54_rhomboid_dom"/>
</dbReference>
<feature type="domain" description="Peptidase S54 rhomboid" evidence="8">
    <location>
        <begin position="330"/>
        <end position="436"/>
    </location>
</feature>
<dbReference type="PANTHER" id="PTHR43731">
    <property type="entry name" value="RHOMBOID PROTEASE"/>
    <property type="match status" value="1"/>
</dbReference>
<dbReference type="GO" id="GO:0016020">
    <property type="term" value="C:membrane"/>
    <property type="evidence" value="ECO:0007669"/>
    <property type="project" value="UniProtKB-SubCell"/>
</dbReference>
<dbReference type="SUPFAM" id="SSF144091">
    <property type="entry name" value="Rhomboid-like"/>
    <property type="match status" value="1"/>
</dbReference>
<dbReference type="GO" id="GO:0006465">
    <property type="term" value="P:signal peptide processing"/>
    <property type="evidence" value="ECO:0007669"/>
    <property type="project" value="TreeGrafter"/>
</dbReference>
<evidence type="ECO:0000259" key="8">
    <source>
        <dbReference type="Pfam" id="PF01694"/>
    </source>
</evidence>
<keyword evidence="6 7" id="KW-0472">Membrane</keyword>
<dbReference type="InterPro" id="IPR035952">
    <property type="entry name" value="Rhomboid-like_sf"/>
</dbReference>
<evidence type="ECO:0000256" key="4">
    <source>
        <dbReference type="ARBA" id="ARBA00022801"/>
    </source>
</evidence>
<organism evidence="9 10">
    <name type="scientific">Dentipellis fragilis</name>
    <dbReference type="NCBI Taxonomy" id="205917"/>
    <lineage>
        <taxon>Eukaryota</taxon>
        <taxon>Fungi</taxon>
        <taxon>Dikarya</taxon>
        <taxon>Basidiomycota</taxon>
        <taxon>Agaricomycotina</taxon>
        <taxon>Agaricomycetes</taxon>
        <taxon>Russulales</taxon>
        <taxon>Hericiaceae</taxon>
        <taxon>Dentipellis</taxon>
    </lineage>
</organism>
<proteinExistence type="inferred from homology"/>
<feature type="transmembrane region" description="Helical" evidence="7">
    <location>
        <begin position="263"/>
        <end position="287"/>
    </location>
</feature>
<keyword evidence="4" id="KW-0378">Hydrolase</keyword>
<comment type="caution">
    <text evidence="9">The sequence shown here is derived from an EMBL/GenBank/DDBJ whole genome shotgun (WGS) entry which is preliminary data.</text>
</comment>
<evidence type="ECO:0000313" key="9">
    <source>
        <dbReference type="EMBL" id="TFY61182.1"/>
    </source>
</evidence>
<dbReference type="AlphaFoldDB" id="A0A4Y9YG48"/>
<protein>
    <recommendedName>
        <fullName evidence="8">Peptidase S54 rhomboid domain-containing protein</fullName>
    </recommendedName>
</protein>
<evidence type="ECO:0000313" key="10">
    <source>
        <dbReference type="Proteomes" id="UP000298327"/>
    </source>
</evidence>
<dbReference type="Gene3D" id="1.20.1540.10">
    <property type="entry name" value="Rhomboid-like"/>
    <property type="match status" value="1"/>
</dbReference>
<evidence type="ECO:0000256" key="5">
    <source>
        <dbReference type="ARBA" id="ARBA00022989"/>
    </source>
</evidence>
<evidence type="ECO:0000256" key="6">
    <source>
        <dbReference type="ARBA" id="ARBA00023136"/>
    </source>
</evidence>
<keyword evidence="5 7" id="KW-1133">Transmembrane helix</keyword>
<evidence type="ECO:0000256" key="2">
    <source>
        <dbReference type="ARBA" id="ARBA00009045"/>
    </source>
</evidence>
<feature type="transmembrane region" description="Helical" evidence="7">
    <location>
        <begin position="81"/>
        <end position="99"/>
    </location>
</feature>
<dbReference type="OrthoDB" id="10260614at2759"/>
<dbReference type="EMBL" id="SEOQ01000522">
    <property type="protein sequence ID" value="TFY61182.1"/>
    <property type="molecule type" value="Genomic_DNA"/>
</dbReference>
<name>A0A4Y9YG48_9AGAM</name>
<sequence length="460" mass="50898">MFCFARLRPSFPFPCRPHLQHAAPIHPHTRPFSFTSHRWLPRSSQSLKSPASQRGLPSFREQVARSTAVRSFSEYVKHPKVGRQIGTVLLLSGFVYYYAASKTNQITHRNERVQTGFSWPPQLTGMSSNVRLVSELQLKAELERGVKTLLDYISFAPKMMQSVVVDVYAFAANKYFHALDGERAAYWITGVNIAVWLAWQIPRLRPFMRVHFTHDPLSGKAYTMLTSTFSIALLSFSQTASLWMMHEQDRPEHLRQARDMYHFFAFFVSAGLYSSLLSHIVSTRILFPRIINQIVHNPHAKPTATPLSHWASSAKKATGTTVTASSKSATASVTASTAAAASSASGAAATEAAAVVPRILPSLGSSGAIYSAFILTAFAYPDGEVSLIFPPVGPFPMSYGAGGLVLLDCVGVLRGWKLFDHYAHLGGAAFGALYWTYGAEFWDWTRKHVWGETPKSNAGY</sequence>
<dbReference type="PANTHER" id="PTHR43731:SF14">
    <property type="entry name" value="PRESENILIN-ASSOCIATED RHOMBOID-LIKE PROTEIN, MITOCHONDRIAL"/>
    <property type="match status" value="1"/>
</dbReference>
<dbReference type="STRING" id="205917.A0A4Y9YG48"/>
<reference evidence="9 10" key="1">
    <citation type="submission" date="2019-02" db="EMBL/GenBank/DDBJ databases">
        <title>Genome sequencing of the rare red list fungi Dentipellis fragilis.</title>
        <authorList>
            <person name="Buettner E."/>
            <person name="Kellner H."/>
        </authorList>
    </citation>
    <scope>NUCLEOTIDE SEQUENCE [LARGE SCALE GENOMIC DNA]</scope>
    <source>
        <strain evidence="9 10">DSM 105465</strain>
    </source>
</reference>
<keyword evidence="3 7" id="KW-0812">Transmembrane</keyword>
<accession>A0A4Y9YG48</accession>
<dbReference type="InterPro" id="IPR050925">
    <property type="entry name" value="Rhomboid_protease_S54"/>
</dbReference>
<evidence type="ECO:0000256" key="3">
    <source>
        <dbReference type="ARBA" id="ARBA00022692"/>
    </source>
</evidence>
<comment type="similarity">
    <text evidence="2">Belongs to the peptidase S54 family.</text>
</comment>
<dbReference type="Proteomes" id="UP000298327">
    <property type="component" value="Unassembled WGS sequence"/>
</dbReference>
<dbReference type="Pfam" id="PF01694">
    <property type="entry name" value="Rhomboid"/>
    <property type="match status" value="1"/>
</dbReference>
<keyword evidence="10" id="KW-1185">Reference proteome</keyword>
<comment type="subcellular location">
    <subcellularLocation>
        <location evidence="1">Membrane</location>
        <topology evidence="1">Multi-pass membrane protein</topology>
    </subcellularLocation>
</comment>
<dbReference type="GO" id="GO:0004252">
    <property type="term" value="F:serine-type endopeptidase activity"/>
    <property type="evidence" value="ECO:0007669"/>
    <property type="project" value="InterPro"/>
</dbReference>
<feature type="transmembrane region" description="Helical" evidence="7">
    <location>
        <begin position="184"/>
        <end position="201"/>
    </location>
</feature>
<evidence type="ECO:0000256" key="7">
    <source>
        <dbReference type="SAM" id="Phobius"/>
    </source>
</evidence>
<evidence type="ECO:0000256" key="1">
    <source>
        <dbReference type="ARBA" id="ARBA00004141"/>
    </source>
</evidence>